<dbReference type="CDD" id="cd11304">
    <property type="entry name" value="Cadherin_repeat"/>
    <property type="match status" value="30"/>
</dbReference>
<protein>
    <submittedName>
        <fullName evidence="22">Uncharacterized protein</fullName>
    </submittedName>
</protein>
<feature type="domain" description="Cadherin" evidence="21">
    <location>
        <begin position="2973"/>
        <end position="3077"/>
    </location>
</feature>
<dbReference type="GO" id="GO:0016342">
    <property type="term" value="C:catenin complex"/>
    <property type="evidence" value="ECO:0007669"/>
    <property type="project" value="TreeGrafter"/>
</dbReference>
<sequence>MGFTKLKRITSIELQLIQILLQLLYFAAAQVPIFNPDSVVLEFSEGAVIGTKKLLDTAKTNDGSDIISYGILNENSGSFRLQETRSLTHPHKINYLYLETTKKLDREKVSSYHFNISGESNLGRRGFLDLRVNLLDINDNPPVFEKNEYSLSVNESIGNGVELISVRAVDADSDKNGYVSYSLSKEFGTHFSLDRDTGLIKTKSGLSCSSKKCDLPCLETKICNILVYAKDSGTPQQSSQTVVKIRLVHPANDHTPKISFRYLPDQTLPYATLDARASANTSVAAITVTDQDQGRHGETMVEFLKGNERHFFTLESYGGSLYVVRVSEGAKLLESPSKIYNLTVKASDKGDPPKYSLRNLIIKINEINDYQPVFSSSEYKASIQENAPFGSSVIILSATDKDSKIVQYSFSEDNDSFFIHPKSGLVTTKRKIDREAKSRFNLQVLARDGGVAYKETSATLDISITDVNDQIPTFKLEKFIANVSENVPFGTSVLQVIALDGDQGSNGTIRYKLKGTQDFSINHESGEILTKTNMDAEQSKEYEFTVIAQDQGSIHSLSSTASVIVHVLNMNDNDPLFYPWEYIFDLGEDVELQLMANDPDKDSNLTFSWEGNAPTGFELNASNGIVRKKSSNNNIRLPSSNSFHVTVTDSDGRKSLKTARIRFKGERADASKIVLQTTYEFELLEDSTIDRINIRELGKVGAKVPGAKFSIIDGDANSFFSIKDETGVISTTKKIDREMIDFFHLKILVEKGEDSFGFIFANITILDVNDNAPQILEDLPIVTKVERHSPVGHYIHRINAQDKDIGDNGKLFFELRSGSYDGLFIIQPHSGILSLNKTLDNYVKEFKDIKVSITDLGNPRNEISVDITVQVLDTNDHAPIFDFHHYEISVSESTLVNTRIISLTALDLDPYDKITYSIVDGNDDKFGIFPDGELYLKDSLDREDVAYYSVTVEASDNGIGARSSSATVVIYVTDENDNAPIFEKKNYVYYLHENENDETVVGRVTASDRDIDRNAELEYMFVTTSPEYFHIDSVSGFISSNKRIDREALIKETGQDFFQFDVQVRDNGITRLFDKTSVSVIIIDRNDNAPKFSEKIYEVQVSENAKIGSEIISVHAEDIDKNENGFVIYSIIDNDRELFEIDSKSGTIRLTSVLDREKRDKHILKILGTDMGNPSLSSTTTVYVQVKDENDNFPIFAQRNMTISLSESTKIGEEVYRFKAHDADSGDNARIRYSLSGGNHRNVFHLDTYSGLLTLSGELDYESRKEYRLTIGASDMGIPSHNGASSVIVQVLDANDNAPSFPSSAILIPVKEGIAIGSQIHKIDAIDPDSRDNGKFTFAFVPPSSIFQINQFTGVITTKEELDREYKETYTLTVAATDLGKPSHTSKKVITVKLDDINDNAPKITSLNTALILPETRQGSLITQVRAEDKDAALNGLITYELQEKNDYLTLERHTGKLILAQVFPEFMKDTLLTVVARDEAVRSSRKSSTGTIVVIVGRNSPGPNFEQDIYIASIKENSPTGTPIGTVALSSGSNDKIEYYVVGSESQKGKERDLITVDKTSGQVRTTRKLDREAEGDTINISIVAIIGQELMSRCKMIVTLLDENDSPPEFDESTDIIISEDFLSGHDLGFIRAIDPDKDSHITYELDKSTQDYLSINQLTGRLTLTKSVDREKKSSLEVLVTASDGKHTSEWKKNIQVLDVNDNPPVFVSTHFSFDILETSERGTIIGRIEAHDSDEGKNGNLVYRLISEWGSSTFTLDPTSGVLSLSGQLDHEEIQHYILEVSASDGGDPILTTTVTVYVNVKDVNDNPPEIEKVLYEVNIKEDSAIGSPVVQIMASDRDSRKNTDIVFSLDDSVQDTFKVYSNGTITTKTLLDREKVSFYTFTVRVKDSPDFGLTATTVVQITVVDVNDEPPIFNNRANDGVIPGYVFENSPPNTPIITLETEDKDEGKNSEIRYYLDDSHLGKFSVGRIDGVLRTGIPLDREEKEYYMLSVTAVDGGIPSLSSKVDVLIHVKDINDNGPVINPKHYSASVMENASIGMEIVSTSATDKDSEMFGRLRYSIISGDSSGDFAIGEYSGILRVNKKLDYERKNSYELTIQAEDGGDSGGSTKYDTASVTIVILDTNDNAPLFMHSPYMARIIENAINTHDPIFKIEAKDKDDPPFNSIEYNLRNTHNDLFSINSLSGEIFVQRNVDREENDPIMILEVIAMDSGSPRLTGTGTLSVVIDDVNDNSPEFENSIYHFYTPENEAIGSTVAQVLAFDLDIGLNAKIVYSIEDSSQTFSINPNEGTITTNIVLDREKVSEYYFRVTATDSSPFISLSSQAEVKVFVEDINDNKPVIHIGNTTDFFIPPTLQPGNFVLGIFATDEDKGDNGKLSYRIVGKDGKYFSIDRNNGVVTASNNFKPKFSYELTIVASDNGPPLNRLTSSQKMFVYLAEDLSVPVFNQYDETSLDIPEDTPIGSVIWSAAASPTKGEVESVHYGVAGGNVGFVFSINASTGDLFIQSALDYESVKSYKLWIKSFYETRPLFFNAYEVQIKILDTNDNAPKFEKILNKISIPEGIFPPFDVTEINAIDRDTGLNGDVSYSLLDSSNNSLFTIDSYSGTIRCTRELDREENDRYAIQVIASDKGTPALSSTATILLTVEDVNDNAPKFSRLYSVNLTENIRPGTVILTVETDDKDSPPNSNVSYSFISNPDNIFKIDPFSGEISVIGHIDRELQDEFALRVQATDGAWKLETIVTVTIQDENDNVPIFDQDVYNFIYPQRLNETKIKDSFVGKVNALDRDASGGNSVLSYSLAHVSDYFKIESGSGKISTKKLLNYKGSNDGYVADNSYKIRVLATDAGTPPMSSECQVVITLIDGNNHVPKFKSSRKEAIAVPSNIPDNSVVYRLEATDKDSTSRLNFQIVNKNPLFSLDSSTGEIKVHSGNLIIGTEFNLHVSVDDGRDIKDFQDLQFIITGDNLFSPEFLSPATRIYIREDEAVGNTIVTLTADDEDEGINGVIEYEIIKGDLEGTFSINPSNGKITVKKSLDYEKVPVYNILVRAKDMGFNSKSATASVKIILHDVDDNQIYFDKDHYEAFLMENSDPGTVVTQIIAIDQDSPKHSQIQYSISSANLNFRIDPDSGIVQSKTTFDFEEIPFEEFEVSANSSNYIARTTLRVNIKGENEFYPKFKQPVFQFAISETSHLGSSIGQVEADDYDAGEDGIVYYYFVGASNAAGFQIDPESGIISVQKKLDRESQNRYVLTVLAKNHGSILGNDTDEAQIIIQVQDGNDPPVFSMELYSAEVSEDASLGTRVLSVSAVDKDVRPRNSHFSYSLTSSSPFSIGSSSGVISVAGKLDRETSSLYNLTVQAVDNGSPPATGTTVVRVFISDVNDSPPVLDERIGHIKENSPPNSFVMQLSASDPDLPPNSGPFRFILRENPYITLESNSGIIRTKSAMDREKIPSITAFIEVEDSGRPPLSAEYQVEIQISDENDNPSSPRNLDIIVTSYEGTFPGGIIAPIQPSDPDIVGNYQCKLLRGPDKIFYLNENCNVSAGRIQNGREYELTVEVNDGRHPDVKVHANLIFQSFSLSAVQESVVVRFYNRSSSDVLGFFNGIKRGKSHNLELISISKSVGDEEFDAFIISKSGEEVHGHHQTKSYLQSIGQFDGISLNFDPCSNNPCLHFGQCSSRKIFVNHSTSIVESSDTIFNSPLLLQDVRCICTPEYAGSRCQIQKNPCNPNPCLEGGNCVVRSESSFQCLCPPLRGGDLCETTQTDVCSPNPCFNGGSCQKGSRDSFFCRCRPGYQGDRCERAVDSCLRNPCLNGGVCISQKPDYRCRCPDNFYGNRCELSTFGFDELSFAAFPPLDSNTNDISITFATTKANSLLVYNHGEVSGGRSDFLALELVRGRPKFSWGAARTAVTILELPRKINNGRWYKVTATRNNRVASLSIEDCTESAEYCKLCQQDDSRCFSKDLGEAGTLVFGNNPMYLGGLQSEIPFLERPGQLSSDDFVGCIKTLTINGNEKDFQKDALNTSRISSTCNFDNPCHKGNECGETGTCLPLWSRHQCSCGTEEIKSIDCDASFAPFTLMEENQIDFIPTQKFRRSRSLHSLYSHLNKWNDEPSLQNHEEYTLSALSLTFRSLQDNAVLLTSKDITGISKILIINGILVYQSSGVGLPEINMTSGHQVNDGLWHSLKLDSNDKVLNLFLDNAKVGYDIEFASAHKFLDRNIEKISLGFKDSDKGFRGCMTNFTINQELQTPFPTSAQEKLLFKVQSPLSKTLSNGCDLNVLESTRESQAIDIGVALVIAFFVILFTCFGCSCLAFRIRKWLNKNSIIGNKPRSQVSAGAEFNSGENHQQLPPSTVRGSGVGGNDHEVASDVMMLKSVGNKPDIIEADDIILHPRSTHIHDPNPSSFYDRIPEHYDLDNASSIAPSDIDVAYHYKAYRSGRKSSLPFKKKRGFPSNITNTPLARLSPSSEISHNTPRILTLGDLSGKSLPPGLVDRGLSSPLSNMSRSSGKRTLTSENVARFNGAKNSSTLVNTMDMVVGSEDPRKKTNKTPTSTNVRSSSSSSSEDGDNDDDSFTCSEYDYDEINHPSANKDTRPLVTGGTNSTLAFSKLMGLEPENNGYFRDASDEDDDEDEHFPRSRPSSRGVRSWESLLSWTPDYESFSGVFRDIAELPHNHCSLLIDGDCDRPNPLGERAGNNTEEEYI</sequence>
<keyword evidence="4 15" id="KW-0245">EGF-like domain</keyword>
<feature type="domain" description="Cadherin" evidence="21">
    <location>
        <begin position="2241"/>
        <end position="2344"/>
    </location>
</feature>
<dbReference type="InterPro" id="IPR000742">
    <property type="entry name" value="EGF"/>
</dbReference>
<dbReference type="Gene3D" id="2.60.120.200">
    <property type="match status" value="2"/>
</dbReference>
<keyword evidence="11 18" id="KW-0472">Membrane</keyword>
<reference evidence="22" key="1">
    <citation type="submission" date="2014-05" db="EMBL/GenBank/DDBJ databases">
        <authorList>
            <person name="Chronopoulou M."/>
        </authorList>
    </citation>
    <scope>NUCLEOTIDE SEQUENCE</scope>
    <source>
        <tissue evidence="22">Whole organism</tissue>
    </source>
</reference>
<keyword evidence="12 15" id="KW-1015">Disulfide bond</keyword>
<dbReference type="SMART" id="SM00282">
    <property type="entry name" value="LamG"/>
    <property type="match status" value="2"/>
</dbReference>
<evidence type="ECO:0000256" key="5">
    <source>
        <dbReference type="ARBA" id="ARBA00022692"/>
    </source>
</evidence>
<evidence type="ECO:0000256" key="10">
    <source>
        <dbReference type="ARBA" id="ARBA00022989"/>
    </source>
</evidence>
<feature type="domain" description="Cadherin" evidence="21">
    <location>
        <begin position="1816"/>
        <end position="1918"/>
    </location>
</feature>
<dbReference type="InterPro" id="IPR001881">
    <property type="entry name" value="EGF-like_Ca-bd_dom"/>
</dbReference>
<dbReference type="SUPFAM" id="SSF49899">
    <property type="entry name" value="Concanavalin A-like lectins/glucanases"/>
    <property type="match status" value="2"/>
</dbReference>
<keyword evidence="9" id="KW-0130">Cell adhesion</keyword>
<dbReference type="GO" id="GO:0045296">
    <property type="term" value="F:cadherin binding"/>
    <property type="evidence" value="ECO:0007669"/>
    <property type="project" value="TreeGrafter"/>
</dbReference>
<feature type="domain" description="Cadherin" evidence="21">
    <location>
        <begin position="1302"/>
        <end position="1404"/>
    </location>
</feature>
<evidence type="ECO:0000256" key="11">
    <source>
        <dbReference type="ARBA" id="ARBA00023136"/>
    </source>
</evidence>
<dbReference type="GO" id="GO:0007156">
    <property type="term" value="P:homophilic cell adhesion via plasma membrane adhesion molecules"/>
    <property type="evidence" value="ECO:0007669"/>
    <property type="project" value="InterPro"/>
</dbReference>
<evidence type="ECO:0000259" key="19">
    <source>
        <dbReference type="PROSITE" id="PS50025"/>
    </source>
</evidence>
<dbReference type="PANTHER" id="PTHR24027">
    <property type="entry name" value="CADHERIN-23"/>
    <property type="match status" value="1"/>
</dbReference>
<comment type="subcellular location">
    <subcellularLocation>
        <location evidence="1">Cell membrane</location>
        <topology evidence="1">Single-pass membrane protein</topology>
    </subcellularLocation>
    <subcellularLocation>
        <location evidence="2">Membrane</location>
        <topology evidence="2">Single-pass type I membrane protein</topology>
    </subcellularLocation>
</comment>
<feature type="domain" description="Cadherin" evidence="21">
    <location>
        <begin position="983"/>
        <end position="1092"/>
    </location>
</feature>
<feature type="domain" description="Cadherin" evidence="21">
    <location>
        <begin position="375"/>
        <end position="474"/>
    </location>
</feature>
<dbReference type="FunFam" id="2.60.40.60:FF:000039">
    <property type="entry name" value="FAT atypical cadherin 3"/>
    <property type="match status" value="1"/>
</dbReference>
<feature type="domain" description="Cadherin" evidence="21">
    <location>
        <begin position="145"/>
        <end position="258"/>
    </location>
</feature>
<evidence type="ECO:0000256" key="17">
    <source>
        <dbReference type="SAM" id="MobiDB-lite"/>
    </source>
</evidence>
<comment type="caution">
    <text evidence="15">Lacks conserved residue(s) required for the propagation of feature annotation.</text>
</comment>
<feature type="domain" description="Cadherin" evidence="21">
    <location>
        <begin position="475"/>
        <end position="577"/>
    </location>
</feature>
<dbReference type="InterPro" id="IPR039808">
    <property type="entry name" value="Cadherin"/>
</dbReference>
<dbReference type="PROSITE" id="PS01186">
    <property type="entry name" value="EGF_2"/>
    <property type="match status" value="1"/>
</dbReference>
<feature type="domain" description="Cadherin" evidence="21">
    <location>
        <begin position="3284"/>
        <end position="3386"/>
    </location>
</feature>
<feature type="compositionally biased region" description="Basic and acidic residues" evidence="17">
    <location>
        <begin position="4581"/>
        <end position="4592"/>
    </location>
</feature>
<dbReference type="PRINTS" id="PR00205">
    <property type="entry name" value="CADHERIN"/>
</dbReference>
<feature type="domain" description="Cadherin" evidence="21">
    <location>
        <begin position="3078"/>
        <end position="3177"/>
    </location>
</feature>
<feature type="domain" description="Cadherin" evidence="21">
    <location>
        <begin position="2135"/>
        <end position="2240"/>
    </location>
</feature>
<keyword evidence="3" id="KW-1003">Cell membrane</keyword>
<dbReference type="OrthoDB" id="6252479at2759"/>
<feature type="domain" description="Cadherin" evidence="21">
    <location>
        <begin position="2763"/>
        <end position="2873"/>
    </location>
</feature>
<dbReference type="FunFam" id="2.60.40.60:FF:000276">
    <property type="entry name" value="FAT atypical cadherin 2"/>
    <property type="match status" value="1"/>
</dbReference>
<feature type="compositionally biased region" description="Low complexity" evidence="17">
    <location>
        <begin position="4496"/>
        <end position="4505"/>
    </location>
</feature>
<feature type="disulfide bond" evidence="15">
    <location>
        <begin position="3826"/>
        <end position="3835"/>
    </location>
</feature>
<evidence type="ECO:0000256" key="12">
    <source>
        <dbReference type="ARBA" id="ARBA00023157"/>
    </source>
</evidence>
<dbReference type="Pfam" id="PF00008">
    <property type="entry name" value="EGF"/>
    <property type="match status" value="2"/>
</dbReference>
<keyword evidence="5 18" id="KW-0812">Transmembrane</keyword>
<feature type="domain" description="Cadherin" evidence="21">
    <location>
        <begin position="265"/>
        <end position="374"/>
    </location>
</feature>
<dbReference type="FunFam" id="2.60.40.60:FF:000118">
    <property type="entry name" value="protocadherin Fat 4"/>
    <property type="match status" value="1"/>
</dbReference>
<feature type="domain" description="Cadherin" evidence="21">
    <location>
        <begin position="1093"/>
        <end position="1196"/>
    </location>
</feature>
<feature type="disulfide bond" evidence="15">
    <location>
        <begin position="3788"/>
        <end position="3797"/>
    </location>
</feature>
<feature type="domain" description="Cadherin" evidence="21">
    <location>
        <begin position="777"/>
        <end position="881"/>
    </location>
</feature>
<dbReference type="CDD" id="cd00110">
    <property type="entry name" value="LamG"/>
    <property type="match status" value="2"/>
</dbReference>
<feature type="domain" description="Cadherin" evidence="21">
    <location>
        <begin position="3393"/>
        <end position="3489"/>
    </location>
</feature>
<feature type="domain" description="Cadherin" evidence="21">
    <location>
        <begin position="2554"/>
        <end position="2658"/>
    </location>
</feature>
<feature type="domain" description="Cadherin" evidence="21">
    <location>
        <begin position="1507"/>
        <end position="1612"/>
    </location>
</feature>
<feature type="domain" description="Cadherin" evidence="21">
    <location>
        <begin position="1612"/>
        <end position="1710"/>
    </location>
</feature>
<evidence type="ECO:0000256" key="16">
    <source>
        <dbReference type="PROSITE-ProRule" id="PRU00122"/>
    </source>
</evidence>
<dbReference type="FunFam" id="2.10.25.10:FF:000255">
    <property type="entry name" value="Sushi, nidogen and EGF-like domains 1"/>
    <property type="match status" value="1"/>
</dbReference>
<dbReference type="GO" id="GO:0007424">
    <property type="term" value="P:open tracheal system development"/>
    <property type="evidence" value="ECO:0007669"/>
    <property type="project" value="UniProtKB-ARBA"/>
</dbReference>
<feature type="disulfide bond" evidence="15">
    <location>
        <begin position="3748"/>
        <end position="3757"/>
    </location>
</feature>
<evidence type="ECO:0000256" key="6">
    <source>
        <dbReference type="ARBA" id="ARBA00022729"/>
    </source>
</evidence>
<dbReference type="InterPro" id="IPR002126">
    <property type="entry name" value="Cadherin-like_dom"/>
</dbReference>
<dbReference type="GO" id="GO:0005509">
    <property type="term" value="F:calcium ion binding"/>
    <property type="evidence" value="ECO:0007669"/>
    <property type="project" value="UniProtKB-UniRule"/>
</dbReference>
<evidence type="ECO:0000256" key="2">
    <source>
        <dbReference type="ARBA" id="ARBA00004479"/>
    </source>
</evidence>
<dbReference type="FunFam" id="2.10.25.10:FF:000066">
    <property type="entry name" value="FAT atypical cadherin 4"/>
    <property type="match status" value="1"/>
</dbReference>
<evidence type="ECO:0000256" key="4">
    <source>
        <dbReference type="ARBA" id="ARBA00022536"/>
    </source>
</evidence>
<dbReference type="GO" id="GO:0048513">
    <property type="term" value="P:animal organ development"/>
    <property type="evidence" value="ECO:0007669"/>
    <property type="project" value="UniProtKB-ARBA"/>
</dbReference>
<dbReference type="PANTHER" id="PTHR24027:SF438">
    <property type="entry name" value="CADHERIN 23"/>
    <property type="match status" value="1"/>
</dbReference>
<dbReference type="GO" id="GO:0008013">
    <property type="term" value="F:beta-catenin binding"/>
    <property type="evidence" value="ECO:0007669"/>
    <property type="project" value="TreeGrafter"/>
</dbReference>
<dbReference type="GO" id="GO:0048589">
    <property type="term" value="P:developmental growth"/>
    <property type="evidence" value="ECO:0007669"/>
    <property type="project" value="UniProtKB-ARBA"/>
</dbReference>
<dbReference type="Pfam" id="PF02210">
    <property type="entry name" value="Laminin_G_2"/>
    <property type="match status" value="1"/>
</dbReference>
<dbReference type="Gene3D" id="2.60.40.60">
    <property type="entry name" value="Cadherins"/>
    <property type="match status" value="33"/>
</dbReference>
<accession>A0A0K2SVB4</accession>
<feature type="domain" description="Laminin G" evidence="19">
    <location>
        <begin position="3837"/>
        <end position="4029"/>
    </location>
</feature>
<feature type="disulfide bond" evidence="16">
    <location>
        <begin position="4002"/>
        <end position="4029"/>
    </location>
</feature>
<dbReference type="SUPFAM" id="SSF49313">
    <property type="entry name" value="Cadherin-like"/>
    <property type="match status" value="33"/>
</dbReference>
<evidence type="ECO:0000256" key="15">
    <source>
        <dbReference type="PROSITE-ProRule" id="PRU00076"/>
    </source>
</evidence>
<feature type="domain" description="Cadherin" evidence="21">
    <location>
        <begin position="35"/>
        <end position="144"/>
    </location>
</feature>
<dbReference type="InterPro" id="IPR001791">
    <property type="entry name" value="Laminin_G"/>
</dbReference>
<feature type="disulfide bond" evidence="15">
    <location>
        <begin position="3709"/>
        <end position="3718"/>
    </location>
</feature>
<evidence type="ECO:0000259" key="20">
    <source>
        <dbReference type="PROSITE" id="PS50026"/>
    </source>
</evidence>
<feature type="domain" description="Cadherin" evidence="21">
    <location>
        <begin position="1711"/>
        <end position="1815"/>
    </location>
</feature>
<feature type="domain" description="Cadherin" evidence="21">
    <location>
        <begin position="2658"/>
        <end position="2758"/>
    </location>
</feature>
<dbReference type="PROSITE" id="PS50268">
    <property type="entry name" value="CADHERIN_2"/>
    <property type="match status" value="32"/>
</dbReference>
<dbReference type="FunFam" id="2.60.40.60:FF:000116">
    <property type="entry name" value="Dachsous cadherin-related 2"/>
    <property type="match status" value="1"/>
</dbReference>
<dbReference type="FunFam" id="2.60.40.60:FF:000080">
    <property type="entry name" value="FAT atypical cadherin 1"/>
    <property type="match status" value="1"/>
</dbReference>
<dbReference type="FunFam" id="2.60.40.60:FF:000035">
    <property type="entry name" value="Protocadherin Fat 3"/>
    <property type="match status" value="1"/>
</dbReference>
<feature type="domain" description="Cadherin" evidence="21">
    <location>
        <begin position="1404"/>
        <end position="1506"/>
    </location>
</feature>
<dbReference type="GO" id="GO:0030855">
    <property type="term" value="P:epithelial cell differentiation"/>
    <property type="evidence" value="ECO:0007669"/>
    <property type="project" value="UniProtKB-ARBA"/>
</dbReference>
<dbReference type="SMART" id="SM00179">
    <property type="entry name" value="EGF_CA"/>
    <property type="match status" value="3"/>
</dbReference>
<dbReference type="SMART" id="SM00181">
    <property type="entry name" value="EGF"/>
    <property type="match status" value="5"/>
</dbReference>
<evidence type="ECO:0000259" key="21">
    <source>
        <dbReference type="PROSITE" id="PS50268"/>
    </source>
</evidence>
<feature type="domain" description="Cadherin" evidence="21">
    <location>
        <begin position="2450"/>
        <end position="2553"/>
    </location>
</feature>
<dbReference type="EMBL" id="HACA01000327">
    <property type="protein sequence ID" value="CDW17688.1"/>
    <property type="molecule type" value="Transcribed_RNA"/>
</dbReference>
<evidence type="ECO:0000313" key="22">
    <source>
        <dbReference type="EMBL" id="CDW17688.1"/>
    </source>
</evidence>
<dbReference type="FunFam" id="2.60.40.60:FF:000015">
    <property type="entry name" value="FAT atypical cadherin 1"/>
    <property type="match status" value="1"/>
</dbReference>
<dbReference type="InterPro" id="IPR020894">
    <property type="entry name" value="Cadherin_CS"/>
</dbReference>
<dbReference type="FunFam" id="2.60.40.60:FF:000013">
    <property type="entry name" value="Cadherin EGF LAG seven-pass G-type receptor"/>
    <property type="match status" value="1"/>
</dbReference>
<dbReference type="FunFam" id="2.60.40.60:FF:000181">
    <property type="entry name" value="Predicted protein"/>
    <property type="match status" value="1"/>
</dbReference>
<dbReference type="PROSITE" id="PS00232">
    <property type="entry name" value="CADHERIN_1"/>
    <property type="match status" value="10"/>
</dbReference>
<organism evidence="22">
    <name type="scientific">Lepeophtheirus salmonis</name>
    <name type="common">Salmon louse</name>
    <name type="synonym">Caligus salmonis</name>
    <dbReference type="NCBI Taxonomy" id="72036"/>
    <lineage>
        <taxon>Eukaryota</taxon>
        <taxon>Metazoa</taxon>
        <taxon>Ecdysozoa</taxon>
        <taxon>Arthropoda</taxon>
        <taxon>Crustacea</taxon>
        <taxon>Multicrustacea</taxon>
        <taxon>Hexanauplia</taxon>
        <taxon>Copepoda</taxon>
        <taxon>Siphonostomatoida</taxon>
        <taxon>Caligidae</taxon>
        <taxon>Lepeophtheirus</taxon>
    </lineage>
</organism>
<dbReference type="PROSITE" id="PS50025">
    <property type="entry name" value="LAM_G_DOMAIN"/>
    <property type="match status" value="2"/>
</dbReference>
<dbReference type="SUPFAM" id="SSF57196">
    <property type="entry name" value="EGF/Laminin"/>
    <property type="match status" value="2"/>
</dbReference>
<keyword evidence="13" id="KW-0325">Glycoprotein</keyword>
<keyword evidence="10 18" id="KW-1133">Transmembrane helix</keyword>
<dbReference type="PROSITE" id="PS50026">
    <property type="entry name" value="EGF_3"/>
    <property type="match status" value="4"/>
</dbReference>
<name>A0A0K2SVB4_LEPSM</name>
<evidence type="ECO:0000256" key="1">
    <source>
        <dbReference type="ARBA" id="ARBA00004162"/>
    </source>
</evidence>
<dbReference type="SMART" id="SM00112">
    <property type="entry name" value="CA"/>
    <property type="match status" value="32"/>
</dbReference>
<dbReference type="FunFam" id="2.60.40.60:FF:000106">
    <property type="entry name" value="FAT atypical cadherin 4"/>
    <property type="match status" value="1"/>
</dbReference>
<feature type="domain" description="Laminin G" evidence="19">
    <location>
        <begin position="4097"/>
        <end position="4274"/>
    </location>
</feature>
<evidence type="ECO:0000256" key="18">
    <source>
        <dbReference type="SAM" id="Phobius"/>
    </source>
</evidence>
<dbReference type="GO" id="GO:0016477">
    <property type="term" value="P:cell migration"/>
    <property type="evidence" value="ECO:0007669"/>
    <property type="project" value="TreeGrafter"/>
</dbReference>
<evidence type="ECO:0000256" key="14">
    <source>
        <dbReference type="PROSITE-ProRule" id="PRU00043"/>
    </source>
</evidence>
<dbReference type="FunFam" id="2.60.40.60:FF:000024">
    <property type="entry name" value="FAT atypical cadherin 3"/>
    <property type="match status" value="1"/>
</dbReference>
<dbReference type="FunFam" id="2.60.40.60:FF:000033">
    <property type="entry name" value="FAT atypical cadherin 1"/>
    <property type="match status" value="1"/>
</dbReference>
<dbReference type="CDD" id="cd00054">
    <property type="entry name" value="EGF_CA"/>
    <property type="match status" value="3"/>
</dbReference>
<feature type="domain" description="Cadherin" evidence="21">
    <location>
        <begin position="1197"/>
        <end position="1301"/>
    </location>
</feature>
<feature type="domain" description="Cadherin" evidence="21">
    <location>
        <begin position="2875"/>
        <end position="2972"/>
    </location>
</feature>
<dbReference type="GO" id="GO:0007163">
    <property type="term" value="P:establishment or maintenance of cell polarity"/>
    <property type="evidence" value="ECO:0007669"/>
    <property type="project" value="UniProtKB-ARBA"/>
</dbReference>
<feature type="domain" description="EGF-like" evidence="20">
    <location>
        <begin position="3660"/>
        <end position="3719"/>
    </location>
</feature>
<feature type="domain" description="Cadherin" evidence="21">
    <location>
        <begin position="882"/>
        <end position="982"/>
    </location>
</feature>
<evidence type="ECO:0000256" key="3">
    <source>
        <dbReference type="ARBA" id="ARBA00022475"/>
    </source>
</evidence>
<feature type="transmembrane region" description="Helical" evidence="18">
    <location>
        <begin position="4290"/>
        <end position="4313"/>
    </location>
</feature>
<keyword evidence="8 14" id="KW-0106">Calcium</keyword>
<proteinExistence type="predicted"/>
<feature type="region of interest" description="Disordered" evidence="17">
    <location>
        <begin position="4614"/>
        <end position="4641"/>
    </location>
</feature>
<feature type="domain" description="EGF-like" evidence="20">
    <location>
        <begin position="3800"/>
        <end position="3836"/>
    </location>
</feature>
<evidence type="ECO:0000256" key="13">
    <source>
        <dbReference type="ARBA" id="ARBA00023180"/>
    </source>
</evidence>
<dbReference type="PROSITE" id="PS00022">
    <property type="entry name" value="EGF_1"/>
    <property type="match status" value="4"/>
</dbReference>
<dbReference type="GO" id="GO:0090251">
    <property type="term" value="P:protein localization involved in establishment of planar polarity"/>
    <property type="evidence" value="ECO:0007669"/>
    <property type="project" value="UniProtKB-ARBA"/>
</dbReference>
<feature type="region of interest" description="Disordered" evidence="17">
    <location>
        <begin position="4489"/>
        <end position="4596"/>
    </location>
</feature>
<keyword evidence="7" id="KW-0677">Repeat</keyword>
<feature type="domain" description="Cadherin" evidence="21">
    <location>
        <begin position="2027"/>
        <end position="2134"/>
    </location>
</feature>
<feature type="compositionally biased region" description="Polar residues" evidence="17">
    <location>
        <begin position="4341"/>
        <end position="4354"/>
    </location>
</feature>
<feature type="domain" description="Cadherin" evidence="21">
    <location>
        <begin position="675"/>
        <end position="775"/>
    </location>
</feature>
<dbReference type="GO" id="GO:0035332">
    <property type="term" value="P:positive regulation of hippo signaling"/>
    <property type="evidence" value="ECO:0007669"/>
    <property type="project" value="UniProtKB-ARBA"/>
</dbReference>
<dbReference type="InterPro" id="IPR013320">
    <property type="entry name" value="ConA-like_dom_sf"/>
</dbReference>
<feature type="domain" description="Cadherin" evidence="21">
    <location>
        <begin position="1931"/>
        <end position="2026"/>
    </location>
</feature>
<feature type="domain" description="Cadherin" evidence="21">
    <location>
        <begin position="2346"/>
        <end position="2448"/>
    </location>
</feature>
<feature type="domain" description="Cadherin" evidence="21">
    <location>
        <begin position="3178"/>
        <end position="3283"/>
    </location>
</feature>
<dbReference type="InterPro" id="IPR015919">
    <property type="entry name" value="Cadherin-like_sf"/>
</dbReference>
<dbReference type="Pfam" id="PF00054">
    <property type="entry name" value="Laminin_G_1"/>
    <property type="match status" value="1"/>
</dbReference>
<feature type="domain" description="EGF-like" evidence="20">
    <location>
        <begin position="3721"/>
        <end position="3758"/>
    </location>
</feature>
<dbReference type="Pfam" id="PF00028">
    <property type="entry name" value="Cadherin"/>
    <property type="match status" value="27"/>
</dbReference>
<feature type="region of interest" description="Disordered" evidence="17">
    <location>
        <begin position="4334"/>
        <end position="4360"/>
    </location>
</feature>
<feature type="domain" description="EGF-like" evidence="20">
    <location>
        <begin position="3761"/>
        <end position="3798"/>
    </location>
</feature>
<evidence type="ECO:0000256" key="8">
    <source>
        <dbReference type="ARBA" id="ARBA00022837"/>
    </source>
</evidence>
<dbReference type="FunFam" id="2.60.40.60:FF:000020">
    <property type="entry name" value="Dachsous cadherin-related 1b"/>
    <property type="match status" value="5"/>
</dbReference>
<evidence type="ECO:0000256" key="7">
    <source>
        <dbReference type="ARBA" id="ARBA00022737"/>
    </source>
</evidence>
<evidence type="ECO:0000256" key="9">
    <source>
        <dbReference type="ARBA" id="ARBA00022889"/>
    </source>
</evidence>
<dbReference type="GO" id="GO:0016327">
    <property type="term" value="C:apicolateral plasma membrane"/>
    <property type="evidence" value="ECO:0007669"/>
    <property type="project" value="UniProtKB-ARBA"/>
</dbReference>
<keyword evidence="6" id="KW-0732">Signal</keyword>
<dbReference type="Gene3D" id="2.10.25.10">
    <property type="entry name" value="Laminin"/>
    <property type="match status" value="4"/>
</dbReference>